<evidence type="ECO:0000313" key="1">
    <source>
        <dbReference type="EMBL" id="MBJ7597394.1"/>
    </source>
</evidence>
<proteinExistence type="predicted"/>
<dbReference type="Proteomes" id="UP000612893">
    <property type="component" value="Unassembled WGS sequence"/>
</dbReference>
<protein>
    <submittedName>
        <fullName evidence="1">Uncharacterized protein</fullName>
    </submittedName>
</protein>
<dbReference type="AlphaFoldDB" id="A0A934N8A7"/>
<sequence length="144" mass="15590">MLPRVCDTGADAATYYPIVFTGVVESVAQQRDATRRAGLPSWVPAWVPFTSVEGPVAQTVVRFQVSARYRGDVHSHESVHWLAGGRPHAGSRYTVFATVDRDHLATDPCAPTTQVRFDAARYGLVAQPPMPDPDPFAGWQAGAA</sequence>
<keyword evidence="2" id="KW-1185">Reference proteome</keyword>
<organism evidence="1 2">
    <name type="scientific">Candidatus Nephthysia bennettiae</name>
    <dbReference type="NCBI Taxonomy" id="3127016"/>
    <lineage>
        <taxon>Bacteria</taxon>
        <taxon>Bacillati</taxon>
        <taxon>Candidatus Dormiibacterota</taxon>
        <taxon>Candidatus Dormibacteria</taxon>
        <taxon>Candidatus Dormibacterales</taxon>
        <taxon>Candidatus Dormibacteraceae</taxon>
        <taxon>Candidatus Nephthysia</taxon>
    </lineage>
</organism>
<accession>A0A934N8A7</accession>
<reference evidence="1" key="1">
    <citation type="submission" date="2020-10" db="EMBL/GenBank/DDBJ databases">
        <title>Ca. Dormibacterota MAGs.</title>
        <authorList>
            <person name="Montgomery K."/>
        </authorList>
    </citation>
    <scope>NUCLEOTIDE SEQUENCE [LARGE SCALE GENOMIC DNA]</scope>
    <source>
        <strain evidence="1">SC8812_S17_10</strain>
    </source>
</reference>
<comment type="caution">
    <text evidence="1">The sequence shown here is derived from an EMBL/GenBank/DDBJ whole genome shotgun (WGS) entry which is preliminary data.</text>
</comment>
<feature type="non-terminal residue" evidence="1">
    <location>
        <position position="144"/>
    </location>
</feature>
<name>A0A934N8A7_9BACT</name>
<dbReference type="EMBL" id="JAEKNR010000059">
    <property type="protein sequence ID" value="MBJ7597394.1"/>
    <property type="molecule type" value="Genomic_DNA"/>
</dbReference>
<gene>
    <name evidence="1" type="ORF">JF922_04830</name>
</gene>
<evidence type="ECO:0000313" key="2">
    <source>
        <dbReference type="Proteomes" id="UP000612893"/>
    </source>
</evidence>